<protein>
    <submittedName>
        <fullName evidence="2">LAMI_0B05776g1_1</fullName>
    </submittedName>
</protein>
<evidence type="ECO:0000313" key="3">
    <source>
        <dbReference type="Proteomes" id="UP000191024"/>
    </source>
</evidence>
<dbReference type="InterPro" id="IPR050324">
    <property type="entry name" value="CDP-alcohol_PTase-I"/>
</dbReference>
<evidence type="ECO:0000313" key="2">
    <source>
        <dbReference type="EMBL" id="SCU81340.1"/>
    </source>
</evidence>
<dbReference type="InterPro" id="IPR006353">
    <property type="entry name" value="HAD-SF_hydro_IIA_CECR5"/>
</dbReference>
<feature type="region of interest" description="Disordered" evidence="1">
    <location>
        <begin position="143"/>
        <end position="178"/>
    </location>
</feature>
<feature type="region of interest" description="Disordered" evidence="1">
    <location>
        <begin position="450"/>
        <end position="488"/>
    </location>
</feature>
<reference evidence="2 3" key="1">
    <citation type="submission" date="2016-03" db="EMBL/GenBank/DDBJ databases">
        <authorList>
            <person name="Devillers H."/>
        </authorList>
    </citation>
    <scope>NUCLEOTIDE SEQUENCE [LARGE SCALE GENOMIC DNA]</scope>
    <source>
        <strain evidence="2">CBS 11717</strain>
    </source>
</reference>
<proteinExistence type="predicted"/>
<feature type="compositionally biased region" description="Basic and acidic residues" evidence="1">
    <location>
        <begin position="1"/>
        <end position="10"/>
    </location>
</feature>
<dbReference type="InterPro" id="IPR036412">
    <property type="entry name" value="HAD-like_sf"/>
</dbReference>
<dbReference type="OrthoDB" id="10251048at2759"/>
<evidence type="ECO:0000256" key="1">
    <source>
        <dbReference type="SAM" id="MobiDB-lite"/>
    </source>
</evidence>
<dbReference type="STRING" id="1230905.A0A1G4IWI1"/>
<accession>A0A1G4IWI1</accession>
<feature type="compositionally biased region" description="Low complexity" evidence="1">
    <location>
        <begin position="61"/>
        <end position="74"/>
    </location>
</feature>
<gene>
    <name evidence="2" type="ORF">LAMI_0B05776G</name>
</gene>
<dbReference type="InterPro" id="IPR023214">
    <property type="entry name" value="HAD_sf"/>
</dbReference>
<dbReference type="NCBIfam" id="TIGR01460">
    <property type="entry name" value="HAD-SF-IIA"/>
    <property type="match status" value="1"/>
</dbReference>
<keyword evidence="3" id="KW-1185">Reference proteome</keyword>
<feature type="compositionally biased region" description="Low complexity" evidence="1">
    <location>
        <begin position="143"/>
        <end position="176"/>
    </location>
</feature>
<dbReference type="SUPFAM" id="SSF56784">
    <property type="entry name" value="HAD-like"/>
    <property type="match status" value="2"/>
</dbReference>
<dbReference type="FunFam" id="3.40.50.1000:FF:000069">
    <property type="entry name" value="HAD-superfamily subfamily IIA hydrolase"/>
    <property type="match status" value="1"/>
</dbReference>
<dbReference type="InterPro" id="IPR006357">
    <property type="entry name" value="HAD-SF_hydro_IIA"/>
</dbReference>
<dbReference type="PANTHER" id="PTHR14269:SF4">
    <property type="entry name" value="CAT EYE SYNDROME CRITICAL REGION PROTEIN 5"/>
    <property type="match status" value="1"/>
</dbReference>
<dbReference type="Proteomes" id="UP000191024">
    <property type="component" value="Chromosome B"/>
</dbReference>
<dbReference type="Pfam" id="PF13344">
    <property type="entry name" value="Hydrolase_6"/>
    <property type="match status" value="1"/>
</dbReference>
<dbReference type="Gene3D" id="3.40.50.1000">
    <property type="entry name" value="HAD superfamily/HAD-like"/>
    <property type="match status" value="2"/>
</dbReference>
<dbReference type="GO" id="GO:0005739">
    <property type="term" value="C:mitochondrion"/>
    <property type="evidence" value="ECO:0007669"/>
    <property type="project" value="TreeGrafter"/>
</dbReference>
<dbReference type="Pfam" id="PF13242">
    <property type="entry name" value="Hydrolase_like"/>
    <property type="match status" value="1"/>
</dbReference>
<organism evidence="2 3">
    <name type="scientific">Lachancea mirantina</name>
    <dbReference type="NCBI Taxonomy" id="1230905"/>
    <lineage>
        <taxon>Eukaryota</taxon>
        <taxon>Fungi</taxon>
        <taxon>Dikarya</taxon>
        <taxon>Ascomycota</taxon>
        <taxon>Saccharomycotina</taxon>
        <taxon>Saccharomycetes</taxon>
        <taxon>Saccharomycetales</taxon>
        <taxon>Saccharomycetaceae</taxon>
        <taxon>Lachancea</taxon>
    </lineage>
</organism>
<dbReference type="NCBIfam" id="TIGR01456">
    <property type="entry name" value="CECR5"/>
    <property type="match status" value="1"/>
</dbReference>
<sequence>MTDRISDKLKAISQKVVGSHAGRNEDESGHVDPTPFPGGQGQKKKGHVVAPDYEDEDSVDPLAAGQPPAAAAPRPARKNKNFVSPGASDSADALKDAKPRTKSFLETDNIDSLTPKARTHRVSSLSLSDQWRASQDLHPLTTVESGATGASGAAGAANDVGSVSSTRSSRRSSAVPRVRKSLMDHERIASYAFAFDIDGVILRGPDIIPEARLALRMLNGHNKYNIRVPYIFITNGGGRSEKARCKDLSQKLGITVTEDQVIQGHTPMKDLVNVYTNVLVVGGVGDTCRKVAQGYGFKNVYIPLDIMKWKPSVTPYYTLSEEEKAVCVDADFSRISIDAILVFADSRNWAADQQIILELLLSKNGVMGTVSETAEEGPGLYFAHSDFVWATDYGLSRYGMGALQVSIAALYQEHTGKELQVTRFGKPQRGTFRFAEKVLSNWRRETLTEHVEQLNLEDEPVESVASETESEEDDDASNSQPLEKDTKLTLELPPASTVYFVGDTPESDIRFANSHDSSWYSILVKTGVYQGKTAPKYTPKKICEDVLDAVKFAIEREHHKELEEWNAGAIEAPVVEETKYRRNSQKVNP</sequence>
<name>A0A1G4IWI1_9SACH</name>
<feature type="region of interest" description="Disordered" evidence="1">
    <location>
        <begin position="1"/>
        <end position="102"/>
    </location>
</feature>
<feature type="compositionally biased region" description="Basic and acidic residues" evidence="1">
    <location>
        <begin position="92"/>
        <end position="102"/>
    </location>
</feature>
<dbReference type="GO" id="GO:0046474">
    <property type="term" value="P:glycerophospholipid biosynthetic process"/>
    <property type="evidence" value="ECO:0007669"/>
    <property type="project" value="TreeGrafter"/>
</dbReference>
<dbReference type="EMBL" id="LT598464">
    <property type="protein sequence ID" value="SCU81340.1"/>
    <property type="molecule type" value="Genomic_DNA"/>
</dbReference>
<dbReference type="AlphaFoldDB" id="A0A1G4IWI1"/>
<dbReference type="PANTHER" id="PTHR14269">
    <property type="entry name" value="CDP-DIACYLGLYCEROL--GLYCEROL-3-PHOSPHATE 3-PHOSPHATIDYLTRANSFERASE-RELATED"/>
    <property type="match status" value="1"/>
</dbReference>